<keyword evidence="3" id="KW-0547">Nucleotide-binding</keyword>
<protein>
    <submittedName>
        <fullName evidence="6">Sugar ABC transporter ATP-binding protein</fullName>
    </submittedName>
</protein>
<dbReference type="Gene3D" id="3.40.50.300">
    <property type="entry name" value="P-loop containing nucleotide triphosphate hydrolases"/>
    <property type="match status" value="2"/>
</dbReference>
<proteinExistence type="predicted"/>
<dbReference type="InterPro" id="IPR003593">
    <property type="entry name" value="AAA+_ATPase"/>
</dbReference>
<dbReference type="RefSeq" id="WP_336542576.1">
    <property type="nucleotide sequence ID" value="NZ_JBBAYL010000029.1"/>
</dbReference>
<dbReference type="PROSITE" id="PS50893">
    <property type="entry name" value="ABC_TRANSPORTER_2"/>
    <property type="match status" value="2"/>
</dbReference>
<reference evidence="6 7" key="1">
    <citation type="submission" date="2024-03" db="EMBL/GenBank/DDBJ databases">
        <title>First Report of Pectobacterium brasiliscabiei causing potato scab in china.</title>
        <authorList>
            <person name="Handique U."/>
        </authorList>
    </citation>
    <scope>NUCLEOTIDE SEQUENCE [LARGE SCALE GENOMIC DNA]</scope>
    <source>
        <strain evidence="6 7">ZRIMU1503</strain>
    </source>
</reference>
<accession>A0ABU8GR49</accession>
<keyword evidence="1" id="KW-0813">Transport</keyword>
<dbReference type="PANTHER" id="PTHR43790:SF9">
    <property type="entry name" value="GALACTOFURANOSE TRANSPORTER ATP-BINDING PROTEIN YTFR"/>
    <property type="match status" value="1"/>
</dbReference>
<dbReference type="PANTHER" id="PTHR43790">
    <property type="entry name" value="CARBOHYDRATE TRANSPORT ATP-BINDING PROTEIN MG119-RELATED"/>
    <property type="match status" value="1"/>
</dbReference>
<dbReference type="SMART" id="SM00382">
    <property type="entry name" value="AAA"/>
    <property type="match status" value="2"/>
</dbReference>
<dbReference type="CDD" id="cd03216">
    <property type="entry name" value="ABC_Carb_Monos_I"/>
    <property type="match status" value="1"/>
</dbReference>
<dbReference type="InterPro" id="IPR017871">
    <property type="entry name" value="ABC_transporter-like_CS"/>
</dbReference>
<dbReference type="InterPro" id="IPR027417">
    <property type="entry name" value="P-loop_NTPase"/>
</dbReference>
<dbReference type="Proteomes" id="UP001365781">
    <property type="component" value="Unassembled WGS sequence"/>
</dbReference>
<dbReference type="SUPFAM" id="SSF52540">
    <property type="entry name" value="P-loop containing nucleoside triphosphate hydrolases"/>
    <property type="match status" value="2"/>
</dbReference>
<evidence type="ECO:0000256" key="4">
    <source>
        <dbReference type="ARBA" id="ARBA00022840"/>
    </source>
</evidence>
<evidence type="ECO:0000259" key="5">
    <source>
        <dbReference type="PROSITE" id="PS50893"/>
    </source>
</evidence>
<evidence type="ECO:0000313" key="7">
    <source>
        <dbReference type="Proteomes" id="UP001365781"/>
    </source>
</evidence>
<evidence type="ECO:0000256" key="3">
    <source>
        <dbReference type="ARBA" id="ARBA00022741"/>
    </source>
</evidence>
<evidence type="ECO:0000256" key="2">
    <source>
        <dbReference type="ARBA" id="ARBA00022737"/>
    </source>
</evidence>
<gene>
    <name evidence="6" type="ORF">WB403_36370</name>
</gene>
<keyword evidence="7" id="KW-1185">Reference proteome</keyword>
<sequence>MARTLAVAGESATPPIPRIEVRNLSKTFAGVTVLENASLTVAPGEVHGLVGQNGSGKSTLIKLISGVHSADPGGEILLDGERIGPPINAKALHGQGLSFVHQDLGLVPDLSVRDNVRVGRHSVNRITRWIRTSEDAVAVGETLKYLRTDIDPSTKVSTLLPSERVAVAVARALQDRTPGAGVVVFDESSRAIPHEALPAFYDMIRLLKSQGTAVLFISHNLKEVLEIADRATVLRNGRVVETGIETAELDEAELAGLVLGRAAELGDIMESLPPEPRPETVEFVDVRGGRVESVSAAIRRGEVVGFTGTVDSGLSDLGPLLGGDRRGTGQVRLGGRVVDLARAKVVDLLDAGIAFIPADRHDKGVALELTVEENATLPHLRSRGKPWWTGFKWQRAETENIIARFDIRPPNPTMPVASMSGGNQQKVLLGKWLLGTPDLLVLDDPTQAVDVGARHAILMASRQAAADGSAVMVCSAEVEDLAAICDRVLILRDGRIAREMTRPFDADAVLSAVFAVDDGAHTPTSAPTPAIEA</sequence>
<keyword evidence="4 6" id="KW-0067">ATP-binding</keyword>
<evidence type="ECO:0000256" key="1">
    <source>
        <dbReference type="ARBA" id="ARBA00022448"/>
    </source>
</evidence>
<dbReference type="PROSITE" id="PS00211">
    <property type="entry name" value="ABC_TRANSPORTER_1"/>
    <property type="match status" value="1"/>
</dbReference>
<dbReference type="CDD" id="cd03215">
    <property type="entry name" value="ABC_Carb_Monos_II"/>
    <property type="match status" value="1"/>
</dbReference>
<evidence type="ECO:0000313" key="6">
    <source>
        <dbReference type="EMBL" id="MEI5614620.1"/>
    </source>
</evidence>
<organism evidence="6 7">
    <name type="scientific">Streptomyces brasiliscabiei</name>
    <dbReference type="NCBI Taxonomy" id="2736302"/>
    <lineage>
        <taxon>Bacteria</taxon>
        <taxon>Bacillati</taxon>
        <taxon>Actinomycetota</taxon>
        <taxon>Actinomycetes</taxon>
        <taxon>Kitasatosporales</taxon>
        <taxon>Streptomycetaceae</taxon>
        <taxon>Streptomyces</taxon>
    </lineage>
</organism>
<dbReference type="EMBL" id="JBBAYM010000030">
    <property type="protein sequence ID" value="MEI5614620.1"/>
    <property type="molecule type" value="Genomic_DNA"/>
</dbReference>
<dbReference type="Pfam" id="PF00005">
    <property type="entry name" value="ABC_tran"/>
    <property type="match status" value="2"/>
</dbReference>
<feature type="domain" description="ABC transporter" evidence="5">
    <location>
        <begin position="19"/>
        <end position="261"/>
    </location>
</feature>
<name>A0ABU8GR49_9ACTN</name>
<feature type="domain" description="ABC transporter" evidence="5">
    <location>
        <begin position="276"/>
        <end position="518"/>
    </location>
</feature>
<comment type="caution">
    <text evidence="6">The sequence shown here is derived from an EMBL/GenBank/DDBJ whole genome shotgun (WGS) entry which is preliminary data.</text>
</comment>
<dbReference type="InterPro" id="IPR050107">
    <property type="entry name" value="ABC_carbohydrate_import_ATPase"/>
</dbReference>
<dbReference type="GO" id="GO:0005524">
    <property type="term" value="F:ATP binding"/>
    <property type="evidence" value="ECO:0007669"/>
    <property type="project" value="UniProtKB-KW"/>
</dbReference>
<keyword evidence="2" id="KW-0677">Repeat</keyword>
<dbReference type="InterPro" id="IPR003439">
    <property type="entry name" value="ABC_transporter-like_ATP-bd"/>
</dbReference>